<proteinExistence type="predicted"/>
<sequence length="78" mass="8511">MKFLSCADYLSPDLPVPGGSLPLDPLSACRPEPQPAEGCRRCAALADGRDRAKRMRDWSIVTDFNILLRAHPHPGEPG</sequence>
<evidence type="ECO:0000313" key="1">
    <source>
        <dbReference type="EMBL" id="MDT0267943.1"/>
    </source>
</evidence>
<dbReference type="Proteomes" id="UP001183410">
    <property type="component" value="Unassembled WGS sequence"/>
</dbReference>
<comment type="caution">
    <text evidence="1">The sequence shown here is derived from an EMBL/GenBank/DDBJ whole genome shotgun (WGS) entry which is preliminary data.</text>
</comment>
<name>A0ABU2JT85_9ACTN</name>
<organism evidence="1 2">
    <name type="scientific">Streptomyces chisholmiae</name>
    <dbReference type="NCBI Taxonomy" id="3075540"/>
    <lineage>
        <taxon>Bacteria</taxon>
        <taxon>Bacillati</taxon>
        <taxon>Actinomycetota</taxon>
        <taxon>Actinomycetes</taxon>
        <taxon>Kitasatosporales</taxon>
        <taxon>Streptomycetaceae</taxon>
        <taxon>Streptomyces</taxon>
    </lineage>
</organism>
<reference evidence="2" key="1">
    <citation type="submission" date="2023-07" db="EMBL/GenBank/DDBJ databases">
        <title>30 novel species of actinomycetes from the DSMZ collection.</title>
        <authorList>
            <person name="Nouioui I."/>
        </authorList>
    </citation>
    <scope>NUCLEOTIDE SEQUENCE [LARGE SCALE GENOMIC DNA]</scope>
    <source>
        <strain evidence="2">DSM 44915</strain>
    </source>
</reference>
<dbReference type="EMBL" id="JAVREO010000009">
    <property type="protein sequence ID" value="MDT0267943.1"/>
    <property type="molecule type" value="Genomic_DNA"/>
</dbReference>
<evidence type="ECO:0000313" key="2">
    <source>
        <dbReference type="Proteomes" id="UP001183410"/>
    </source>
</evidence>
<protein>
    <submittedName>
        <fullName evidence="1">Uncharacterized protein</fullName>
    </submittedName>
</protein>
<gene>
    <name evidence="1" type="ORF">RM844_16810</name>
</gene>
<dbReference type="RefSeq" id="WP_311668022.1">
    <property type="nucleotide sequence ID" value="NZ_JAVREO010000009.1"/>
</dbReference>
<keyword evidence="2" id="KW-1185">Reference proteome</keyword>
<accession>A0ABU2JT85</accession>